<accession>A0A316TSR2</accession>
<dbReference type="AlphaFoldDB" id="A0A316TSR2"/>
<dbReference type="Proteomes" id="UP000245533">
    <property type="component" value="Unassembled WGS sequence"/>
</dbReference>
<reference evidence="2 3" key="1">
    <citation type="submission" date="2018-05" db="EMBL/GenBank/DDBJ databases">
        <title>Rhodohalobacter halophilus gen. nov., sp. nov., a moderately halophilic member of the family Balneolaceae.</title>
        <authorList>
            <person name="Liu Z.-W."/>
        </authorList>
    </citation>
    <scope>NUCLEOTIDE SEQUENCE [LARGE SCALE GENOMIC DNA]</scope>
    <source>
        <strain evidence="2 3">8A47</strain>
    </source>
</reference>
<feature type="region of interest" description="Disordered" evidence="1">
    <location>
        <begin position="276"/>
        <end position="303"/>
    </location>
</feature>
<sequence length="303" mass="32021">MIKIVGTMNTYSTYFKIAGACLIGILWLFSTNVVNAQISQDAMNRAIEAGVDPVRLDQLGERAVQSGISSEELLRILEPATAMAGENLPYELIFEKAFEGMSKGVPVSRMQPVLASIASSSSQAAGITDNWVQRPGVQRMLSRDGRMSQQRFRNEMIRAGSKGLMQSMDREVLVQTLEEVAGGPALERSSASGIVTAISILSDLPTAASEPAATARMVVSALEGGFESEDLLKLPGAMNMAQRRSRLPAQAVAEGLRRQLQGGSPASDILQNLFNGNVGGGPPGNLPPGLDGGRQGRGQGPPG</sequence>
<keyword evidence="3" id="KW-1185">Reference proteome</keyword>
<organism evidence="2 3">
    <name type="scientific">Rhodohalobacter mucosus</name>
    <dbReference type="NCBI Taxonomy" id="2079485"/>
    <lineage>
        <taxon>Bacteria</taxon>
        <taxon>Pseudomonadati</taxon>
        <taxon>Balneolota</taxon>
        <taxon>Balneolia</taxon>
        <taxon>Balneolales</taxon>
        <taxon>Balneolaceae</taxon>
        <taxon>Rhodohalobacter</taxon>
    </lineage>
</organism>
<evidence type="ECO:0000256" key="1">
    <source>
        <dbReference type="SAM" id="MobiDB-lite"/>
    </source>
</evidence>
<gene>
    <name evidence="2" type="ORF">DDZ15_14485</name>
</gene>
<comment type="caution">
    <text evidence="2">The sequence shown here is derived from an EMBL/GenBank/DDBJ whole genome shotgun (WGS) entry which is preliminary data.</text>
</comment>
<evidence type="ECO:0000313" key="3">
    <source>
        <dbReference type="Proteomes" id="UP000245533"/>
    </source>
</evidence>
<proteinExistence type="predicted"/>
<name>A0A316TSR2_9BACT</name>
<evidence type="ECO:0000313" key="2">
    <source>
        <dbReference type="EMBL" id="PWN05282.1"/>
    </source>
</evidence>
<protein>
    <submittedName>
        <fullName evidence="2">Uncharacterized protein</fullName>
    </submittedName>
</protein>
<dbReference type="EMBL" id="QGGB01000010">
    <property type="protein sequence ID" value="PWN05282.1"/>
    <property type="molecule type" value="Genomic_DNA"/>
</dbReference>
<feature type="compositionally biased region" description="Gly residues" evidence="1">
    <location>
        <begin position="290"/>
        <end position="303"/>
    </location>
</feature>